<dbReference type="AlphaFoldDB" id="A0A9P9BU46"/>
<protein>
    <submittedName>
        <fullName evidence="3">Uncharacterized protein</fullName>
    </submittedName>
</protein>
<dbReference type="EMBL" id="JAGTJQ010000002">
    <property type="protein sequence ID" value="KAH7037241.1"/>
    <property type="molecule type" value="Genomic_DNA"/>
</dbReference>
<proteinExistence type="predicted"/>
<gene>
    <name evidence="3" type="ORF">B0I36DRAFT_63312</name>
</gene>
<comment type="caution">
    <text evidence="3">The sequence shown here is derived from an EMBL/GenBank/DDBJ whole genome shotgun (WGS) entry which is preliminary data.</text>
</comment>
<sequence>MVASLAHGATHESNGQHTGVPHTTAHHQHCYTGLAAFLVGKGLDFHTPHTTISTEARPRLHCQACQTCWRFPESELFSVEMTGRKLDGLGLFFFFSFCVSFMIESTFVTNMLLGYQSFTRKKSKGHVGARSGVNLPSVLCVGSRYSLRGTTFRGGVIFPFPFTSFTAFSLLFTAAVTPSPFMPSKGLQYSAPLCGWFAHSLLFMLAHSLQSAGVGVSRHKLGLMWRLAET</sequence>
<dbReference type="Proteomes" id="UP000756346">
    <property type="component" value="Unassembled WGS sequence"/>
</dbReference>
<keyword evidence="2" id="KW-0472">Membrane</keyword>
<feature type="region of interest" description="Disordered" evidence="1">
    <location>
        <begin position="1"/>
        <end position="24"/>
    </location>
</feature>
<keyword evidence="4" id="KW-1185">Reference proteome</keyword>
<feature type="transmembrane region" description="Helical" evidence="2">
    <location>
        <begin position="156"/>
        <end position="176"/>
    </location>
</feature>
<evidence type="ECO:0000313" key="4">
    <source>
        <dbReference type="Proteomes" id="UP000756346"/>
    </source>
</evidence>
<reference evidence="3" key="1">
    <citation type="journal article" date="2021" name="Nat. Commun.">
        <title>Genetic determinants of endophytism in the Arabidopsis root mycobiome.</title>
        <authorList>
            <person name="Mesny F."/>
            <person name="Miyauchi S."/>
            <person name="Thiergart T."/>
            <person name="Pickel B."/>
            <person name="Atanasova L."/>
            <person name="Karlsson M."/>
            <person name="Huettel B."/>
            <person name="Barry K.W."/>
            <person name="Haridas S."/>
            <person name="Chen C."/>
            <person name="Bauer D."/>
            <person name="Andreopoulos W."/>
            <person name="Pangilinan J."/>
            <person name="LaButti K."/>
            <person name="Riley R."/>
            <person name="Lipzen A."/>
            <person name="Clum A."/>
            <person name="Drula E."/>
            <person name="Henrissat B."/>
            <person name="Kohler A."/>
            <person name="Grigoriev I.V."/>
            <person name="Martin F.M."/>
            <person name="Hacquard S."/>
        </authorList>
    </citation>
    <scope>NUCLEOTIDE SEQUENCE</scope>
    <source>
        <strain evidence="3">MPI-CAGE-CH-0230</strain>
    </source>
</reference>
<feature type="transmembrane region" description="Helical" evidence="2">
    <location>
        <begin position="196"/>
        <end position="216"/>
    </location>
</feature>
<keyword evidence="2" id="KW-1133">Transmembrane helix</keyword>
<evidence type="ECO:0000256" key="1">
    <source>
        <dbReference type="SAM" id="MobiDB-lite"/>
    </source>
</evidence>
<dbReference type="RefSeq" id="XP_046016362.1">
    <property type="nucleotide sequence ID" value="XM_046163126.1"/>
</dbReference>
<organism evidence="3 4">
    <name type="scientific">Microdochium trichocladiopsis</name>
    <dbReference type="NCBI Taxonomy" id="1682393"/>
    <lineage>
        <taxon>Eukaryota</taxon>
        <taxon>Fungi</taxon>
        <taxon>Dikarya</taxon>
        <taxon>Ascomycota</taxon>
        <taxon>Pezizomycotina</taxon>
        <taxon>Sordariomycetes</taxon>
        <taxon>Xylariomycetidae</taxon>
        <taxon>Xylariales</taxon>
        <taxon>Microdochiaceae</taxon>
        <taxon>Microdochium</taxon>
    </lineage>
</organism>
<evidence type="ECO:0000256" key="2">
    <source>
        <dbReference type="SAM" id="Phobius"/>
    </source>
</evidence>
<accession>A0A9P9BU46</accession>
<feature type="transmembrane region" description="Helical" evidence="2">
    <location>
        <begin position="91"/>
        <end position="113"/>
    </location>
</feature>
<keyword evidence="2" id="KW-0812">Transmembrane</keyword>
<dbReference type="GeneID" id="70192672"/>
<name>A0A9P9BU46_9PEZI</name>
<evidence type="ECO:0000313" key="3">
    <source>
        <dbReference type="EMBL" id="KAH7037241.1"/>
    </source>
</evidence>